<keyword evidence="3" id="KW-1003">Cell membrane</keyword>
<dbReference type="InterPro" id="IPR007140">
    <property type="entry name" value="DUF350"/>
</dbReference>
<evidence type="ECO:0000256" key="5">
    <source>
        <dbReference type="ARBA" id="ARBA00022989"/>
    </source>
</evidence>
<dbReference type="Pfam" id="PF03994">
    <property type="entry name" value="DUF350"/>
    <property type="match status" value="1"/>
</dbReference>
<feature type="transmembrane region" description="Helical" evidence="7">
    <location>
        <begin position="68"/>
        <end position="88"/>
    </location>
</feature>
<evidence type="ECO:0000256" key="4">
    <source>
        <dbReference type="ARBA" id="ARBA00022692"/>
    </source>
</evidence>
<feature type="transmembrane region" description="Helical" evidence="7">
    <location>
        <begin position="134"/>
        <end position="155"/>
    </location>
</feature>
<accession>Q5H3G7</accession>
<comment type="similarity">
    <text evidence="2">Belongs to the UPF0719 family.</text>
</comment>
<dbReference type="STRING" id="291331.XOO1250"/>
<dbReference type="HOGENOM" id="CLU_122820_0_1_6"/>
<comment type="subcellular location">
    <subcellularLocation>
        <location evidence="1">Cell membrane</location>
        <topology evidence="1">Multi-pass membrane protein</topology>
    </subcellularLocation>
</comment>
<dbReference type="GO" id="GO:0005886">
    <property type="term" value="C:plasma membrane"/>
    <property type="evidence" value="ECO:0007669"/>
    <property type="project" value="UniProtKB-SubCell"/>
</dbReference>
<keyword evidence="6 7" id="KW-0472">Membrane</keyword>
<evidence type="ECO:0000313" key="9">
    <source>
        <dbReference type="Proteomes" id="UP000006735"/>
    </source>
</evidence>
<sequence>MSPSPIWISPERTRSPSTHLCPVMHPINLHSFLAFLSYFGTGLGVLIVSVVLVTLVTPHKDFVLLRQGNVAAATALAGNLIGVALPLHSAITHSVSLVDALIWGLVACGIQVVAYLLANLVAGRISRQITDNMTAAGLFSAGVSIAVGLINAAAITP</sequence>
<name>Q5H3G7_XANOR</name>
<dbReference type="PANTHER" id="PTHR40043:SF1">
    <property type="entry name" value="UPF0719 INNER MEMBRANE PROTEIN YJFL"/>
    <property type="match status" value="1"/>
</dbReference>
<dbReference type="AlphaFoldDB" id="Q5H3G7"/>
<dbReference type="EMBL" id="AE013598">
    <property type="protein sequence ID" value="AAW74504.1"/>
    <property type="molecule type" value="Genomic_DNA"/>
</dbReference>
<evidence type="ECO:0000256" key="6">
    <source>
        <dbReference type="ARBA" id="ARBA00023136"/>
    </source>
</evidence>
<gene>
    <name evidence="8" type="ordered locus">XOO1250</name>
</gene>
<keyword evidence="5 7" id="KW-1133">Transmembrane helix</keyword>
<keyword evidence="9" id="KW-1185">Reference proteome</keyword>
<proteinExistence type="inferred from homology"/>
<keyword evidence="4 7" id="KW-0812">Transmembrane</keyword>
<dbReference type="Proteomes" id="UP000006735">
    <property type="component" value="Chromosome"/>
</dbReference>
<dbReference type="KEGG" id="xoo:XOO1250"/>
<reference evidence="8 9" key="1">
    <citation type="journal article" date="2005" name="Nucleic Acids Res.">
        <title>The genome sequence of Xanthomonas oryzae pathovar oryzae KACC10331, the bacterial blight pathogen of rice.</title>
        <authorList>
            <person name="Lee B.M."/>
            <person name="Park Y.J."/>
            <person name="Park D.S."/>
            <person name="Kang H.W."/>
            <person name="Kim J.G."/>
            <person name="Song E.S."/>
            <person name="Park I.C."/>
            <person name="Yoon U.H."/>
            <person name="Hahn J.H."/>
            <person name="Koo B.S."/>
            <person name="Lee G.B."/>
            <person name="Kim H."/>
            <person name="Park H.S."/>
            <person name="Yoon K.O."/>
            <person name="Kim J.H."/>
            <person name="Jung C.H."/>
            <person name="Koh N.H."/>
            <person name="Seo J.S."/>
            <person name="Go S.J."/>
        </authorList>
    </citation>
    <scope>NUCLEOTIDE SEQUENCE [LARGE SCALE GENOMIC DNA]</scope>
    <source>
        <strain evidence="9">KACC10331 / KXO85</strain>
    </source>
</reference>
<evidence type="ECO:0000256" key="3">
    <source>
        <dbReference type="ARBA" id="ARBA00022475"/>
    </source>
</evidence>
<organism evidence="8 9">
    <name type="scientific">Xanthomonas oryzae pv. oryzae (strain KACC10331 / KXO85)</name>
    <dbReference type="NCBI Taxonomy" id="291331"/>
    <lineage>
        <taxon>Bacteria</taxon>
        <taxon>Pseudomonadati</taxon>
        <taxon>Pseudomonadota</taxon>
        <taxon>Gammaproteobacteria</taxon>
        <taxon>Lysobacterales</taxon>
        <taxon>Lysobacteraceae</taxon>
        <taxon>Xanthomonas</taxon>
    </lineage>
</organism>
<evidence type="ECO:0000256" key="1">
    <source>
        <dbReference type="ARBA" id="ARBA00004651"/>
    </source>
</evidence>
<evidence type="ECO:0000256" key="7">
    <source>
        <dbReference type="SAM" id="Phobius"/>
    </source>
</evidence>
<feature type="transmembrane region" description="Helical" evidence="7">
    <location>
        <begin position="32"/>
        <end position="56"/>
    </location>
</feature>
<evidence type="ECO:0000313" key="8">
    <source>
        <dbReference type="EMBL" id="AAW74504.1"/>
    </source>
</evidence>
<feature type="transmembrane region" description="Helical" evidence="7">
    <location>
        <begin position="100"/>
        <end position="122"/>
    </location>
</feature>
<dbReference type="PANTHER" id="PTHR40043">
    <property type="entry name" value="UPF0719 INNER MEMBRANE PROTEIN YJFL"/>
    <property type="match status" value="1"/>
</dbReference>
<evidence type="ECO:0000256" key="2">
    <source>
        <dbReference type="ARBA" id="ARBA00005779"/>
    </source>
</evidence>
<protein>
    <submittedName>
        <fullName evidence="8">Predicted membrane protein</fullName>
    </submittedName>
</protein>